<dbReference type="InterPro" id="IPR052900">
    <property type="entry name" value="Phospholipid_Metab_Enz"/>
</dbReference>
<gene>
    <name evidence="4" type="ORF">FFLO_01297</name>
</gene>
<dbReference type="Gene3D" id="3.60.21.70">
    <property type="entry name" value="PhoD-like phosphatase"/>
    <property type="match status" value="1"/>
</dbReference>
<feature type="chain" id="PRO_5035474720" description="Alkaline phosphatase D" evidence="1">
    <location>
        <begin position="20"/>
        <end position="643"/>
    </location>
</feature>
<dbReference type="InterPro" id="IPR032093">
    <property type="entry name" value="PhoD_N"/>
</dbReference>
<dbReference type="Gene3D" id="2.60.40.380">
    <property type="entry name" value="Purple acid phosphatase-like, N-terminal"/>
    <property type="match status" value="1"/>
</dbReference>
<dbReference type="PANTHER" id="PTHR43606">
    <property type="entry name" value="PHOSPHATASE, PUTATIVE (AFU_ORTHOLOGUE AFUA_6G08710)-RELATED"/>
    <property type="match status" value="1"/>
</dbReference>
<name>A0A8K0JPS2_9TREE</name>
<dbReference type="SUPFAM" id="SSF56300">
    <property type="entry name" value="Metallo-dependent phosphatases"/>
    <property type="match status" value="1"/>
</dbReference>
<dbReference type="Pfam" id="PF16655">
    <property type="entry name" value="PhoD_N"/>
    <property type="match status" value="1"/>
</dbReference>
<dbReference type="PANTHER" id="PTHR43606:SF7">
    <property type="entry name" value="PHOSPHATASE, PUTATIVE (AFU_ORTHOLOGUE AFUA_6G08710)-RELATED"/>
    <property type="match status" value="1"/>
</dbReference>
<dbReference type="InterPro" id="IPR038607">
    <property type="entry name" value="PhoD-like_sf"/>
</dbReference>
<evidence type="ECO:0000313" key="5">
    <source>
        <dbReference type="Proteomes" id="UP000812966"/>
    </source>
</evidence>
<dbReference type="InterPro" id="IPR018946">
    <property type="entry name" value="PhoD-like_MPP"/>
</dbReference>
<protein>
    <recommendedName>
        <fullName evidence="6">Alkaline phosphatase D</fullName>
    </recommendedName>
</protein>
<evidence type="ECO:0000259" key="2">
    <source>
        <dbReference type="Pfam" id="PF09423"/>
    </source>
</evidence>
<dbReference type="EMBL" id="JABELV010000018">
    <property type="protein sequence ID" value="KAG7566918.1"/>
    <property type="molecule type" value="Genomic_DNA"/>
</dbReference>
<dbReference type="Pfam" id="PF09423">
    <property type="entry name" value="PhoD"/>
    <property type="match status" value="1"/>
</dbReference>
<comment type="caution">
    <text evidence="4">The sequence shown here is derived from an EMBL/GenBank/DDBJ whole genome shotgun (WGS) entry which is preliminary data.</text>
</comment>
<feature type="signal peptide" evidence="1">
    <location>
        <begin position="1"/>
        <end position="19"/>
    </location>
</feature>
<evidence type="ECO:0000259" key="3">
    <source>
        <dbReference type="Pfam" id="PF16655"/>
    </source>
</evidence>
<dbReference type="CDD" id="cd07389">
    <property type="entry name" value="MPP_PhoD"/>
    <property type="match status" value="1"/>
</dbReference>
<sequence>MTIGHLFMLASALLPLALAGNHLDANNLVYRSPYTNHDGLALDTHAIAKRHDQTSELLRKRQLSQPAPEGDVGTYTLSGYGLGATDWSNSDRIYAGDVNFTHSVASGDPYDYSVLLWTRAEPTAEAPVDIPVCVTYKVYTGQDGTGSVVASGHAFTSYDVDFTVKVEATGLTALTPYSYQFANCAKPDQVSPVGKTRTAPGKFATDIPTQKFAVYSCANWPNGFFNSYSGPVTNGDSEYVIALGDYIYEYGTGGDAINRTNFRETELASLDDYRVRYQQYRTDPDLSASHQNLPWIAVWDDHETANNDWKAGSQNSNNSYPAGCSYGNQTGICFDERAANAKRAYHEWMPIRQVDLSDEGRIWRDFAFGDLLDIIALDTRKYDRDITDLSPTVPNKDYVASLAVELNSSRSITGPVQELWMLDTIKKSHEKGTKWRLLMNQVIFGSINHTATSTNPTAPGVFDVNYDAWDGYQGQRQRILNRAYDDEWRNLVIVTGDTHSSWLHEIERGNVLAGSTNVSDTLAHALDASPGYKRGRIVEFGGTAVSSNGWGATWKNSANATERAAKQLVQNSGSLLYSEGFYRGYMNVEVSYTNITTKYYAYEGNQERRTQNRSQIASFVVPDGVNMVQRPIQVQAGAVKPGN</sequence>
<organism evidence="4 5">
    <name type="scientific">Filobasidium floriforme</name>
    <dbReference type="NCBI Taxonomy" id="5210"/>
    <lineage>
        <taxon>Eukaryota</taxon>
        <taxon>Fungi</taxon>
        <taxon>Dikarya</taxon>
        <taxon>Basidiomycota</taxon>
        <taxon>Agaricomycotina</taxon>
        <taxon>Tremellomycetes</taxon>
        <taxon>Filobasidiales</taxon>
        <taxon>Filobasidiaceae</taxon>
        <taxon>Filobasidium</taxon>
    </lineage>
</organism>
<keyword evidence="5" id="KW-1185">Reference proteome</keyword>
<feature type="domain" description="PhoD-like phosphatase metallophosphatase" evidence="2">
    <location>
        <begin position="212"/>
        <end position="598"/>
    </location>
</feature>
<feature type="domain" description="Phospholipase D N-terminal" evidence="3">
    <location>
        <begin position="102"/>
        <end position="198"/>
    </location>
</feature>
<accession>A0A8K0JPS2</accession>
<evidence type="ECO:0000313" key="4">
    <source>
        <dbReference type="EMBL" id="KAG7566918.1"/>
    </source>
</evidence>
<dbReference type="Proteomes" id="UP000812966">
    <property type="component" value="Unassembled WGS sequence"/>
</dbReference>
<keyword evidence="1" id="KW-0732">Signal</keyword>
<proteinExistence type="predicted"/>
<reference evidence="4" key="1">
    <citation type="submission" date="2020-04" db="EMBL/GenBank/DDBJ databases">
        <title>Analysis of mating type loci in Filobasidium floriforme.</title>
        <authorList>
            <person name="Nowrousian M."/>
        </authorList>
    </citation>
    <scope>NUCLEOTIDE SEQUENCE</scope>
    <source>
        <strain evidence="4">CBS 6242</strain>
    </source>
</reference>
<evidence type="ECO:0008006" key="6">
    <source>
        <dbReference type="Google" id="ProtNLM"/>
    </source>
</evidence>
<dbReference type="InterPro" id="IPR029052">
    <property type="entry name" value="Metallo-depent_PP-like"/>
</dbReference>
<dbReference type="AlphaFoldDB" id="A0A8K0JPS2"/>
<evidence type="ECO:0000256" key="1">
    <source>
        <dbReference type="SAM" id="SignalP"/>
    </source>
</evidence>